<protein>
    <submittedName>
        <fullName evidence="2">Tyrosine-protein phosphatase</fullName>
        <ecNumber evidence="2">3.1.3.48</ecNumber>
    </submittedName>
</protein>
<keyword evidence="3" id="KW-1185">Reference proteome</keyword>
<name>A0ABV9RAZ1_9PSEU</name>
<organism evidence="2 3">
    <name type="scientific">Actinomycetospora chibensis</name>
    <dbReference type="NCBI Taxonomy" id="663606"/>
    <lineage>
        <taxon>Bacteria</taxon>
        <taxon>Bacillati</taxon>
        <taxon>Actinomycetota</taxon>
        <taxon>Actinomycetes</taxon>
        <taxon>Pseudonocardiales</taxon>
        <taxon>Pseudonocardiaceae</taxon>
        <taxon>Actinomycetospora</taxon>
    </lineage>
</organism>
<proteinExistence type="predicted"/>
<dbReference type="PROSITE" id="PS50056">
    <property type="entry name" value="TYR_PHOSPHATASE_2"/>
    <property type="match status" value="1"/>
</dbReference>
<evidence type="ECO:0000313" key="3">
    <source>
        <dbReference type="Proteomes" id="UP001595909"/>
    </source>
</evidence>
<comment type="caution">
    <text evidence="2">The sequence shown here is derived from an EMBL/GenBank/DDBJ whole genome shotgun (WGS) entry which is preliminary data.</text>
</comment>
<reference evidence="3" key="1">
    <citation type="journal article" date="2019" name="Int. J. Syst. Evol. Microbiol.">
        <title>The Global Catalogue of Microorganisms (GCM) 10K type strain sequencing project: providing services to taxonomists for standard genome sequencing and annotation.</title>
        <authorList>
            <consortium name="The Broad Institute Genomics Platform"/>
            <consortium name="The Broad Institute Genome Sequencing Center for Infectious Disease"/>
            <person name="Wu L."/>
            <person name="Ma J."/>
        </authorList>
    </citation>
    <scope>NUCLEOTIDE SEQUENCE [LARGE SCALE GENOMIC DNA]</scope>
    <source>
        <strain evidence="3">CCUG 50347</strain>
    </source>
</reference>
<dbReference type="InterPro" id="IPR000387">
    <property type="entry name" value="Tyr_Pase_dom"/>
</dbReference>
<dbReference type="InterPro" id="IPR029021">
    <property type="entry name" value="Prot-tyrosine_phosphatase-like"/>
</dbReference>
<evidence type="ECO:0000313" key="2">
    <source>
        <dbReference type="EMBL" id="MFC4831341.1"/>
    </source>
</evidence>
<dbReference type="RefSeq" id="WP_274192298.1">
    <property type="nucleotide sequence ID" value="NZ_BAABHN010000004.1"/>
</dbReference>
<gene>
    <name evidence="2" type="ORF">ACFPEL_02855</name>
</gene>
<dbReference type="PROSITE" id="PS00383">
    <property type="entry name" value="TYR_PHOSPHATASE_1"/>
    <property type="match status" value="1"/>
</dbReference>
<dbReference type="Pfam" id="PF13350">
    <property type="entry name" value="Y_phosphatase3"/>
    <property type="match status" value="1"/>
</dbReference>
<dbReference type="GO" id="GO:0004725">
    <property type="term" value="F:protein tyrosine phosphatase activity"/>
    <property type="evidence" value="ECO:0007669"/>
    <property type="project" value="UniProtKB-EC"/>
</dbReference>
<sequence>MPATRTDQTVPDTGDLPDIRHLANLRDVGGMPTVDGLRTRPGVLWRSDASLADDATTHGPGGLAWPPGSVIDLRNPEELDGRPHPLVALGSELTPLPLIQALAPEVLMRDAPPESRQRRGLDELYMLLLGIGEAWLPALVGVAAHGPGPLLVHCAAGKDRTGVAVALLLRAAGVPRDVVAADFAATNDHRVALRDRLVRQGSAAPGADPERVGVDPAHLEPVLDRLDDDPRTPFREAGVSDADLDAWRARLVEGA</sequence>
<evidence type="ECO:0000259" key="1">
    <source>
        <dbReference type="PROSITE" id="PS50056"/>
    </source>
</evidence>
<feature type="domain" description="Tyrosine specific protein phosphatases" evidence="1">
    <location>
        <begin position="133"/>
        <end position="169"/>
    </location>
</feature>
<dbReference type="InterPro" id="IPR026893">
    <property type="entry name" value="Tyr/Ser_Pase_IphP-type"/>
</dbReference>
<dbReference type="EC" id="3.1.3.48" evidence="2"/>
<dbReference type="InterPro" id="IPR016130">
    <property type="entry name" value="Tyr_Pase_AS"/>
</dbReference>
<dbReference type="SUPFAM" id="SSF52799">
    <property type="entry name" value="(Phosphotyrosine protein) phosphatases II"/>
    <property type="match status" value="1"/>
</dbReference>
<keyword evidence="2" id="KW-0378">Hydrolase</keyword>
<dbReference type="Gene3D" id="3.90.190.10">
    <property type="entry name" value="Protein tyrosine phosphatase superfamily"/>
    <property type="match status" value="1"/>
</dbReference>
<dbReference type="Proteomes" id="UP001595909">
    <property type="component" value="Unassembled WGS sequence"/>
</dbReference>
<accession>A0ABV9RAZ1</accession>
<dbReference type="EMBL" id="JBHSIM010000004">
    <property type="protein sequence ID" value="MFC4831341.1"/>
    <property type="molecule type" value="Genomic_DNA"/>
</dbReference>